<dbReference type="Proteomes" id="UP000194440">
    <property type="component" value="Plasmid pACP4.1"/>
</dbReference>
<evidence type="ECO:0000259" key="3">
    <source>
        <dbReference type="Pfam" id="PF08719"/>
    </source>
</evidence>
<dbReference type="OrthoDB" id="67297at2"/>
<gene>
    <name evidence="4" type="ORF">CBP36_19345</name>
</gene>
<protein>
    <submittedName>
        <fullName evidence="4">GTP cyclohydrolase</fullName>
    </submittedName>
</protein>
<comment type="catalytic activity">
    <reaction evidence="1">
        <text>5-amino-6-(5-phospho-D-ribosylamino)uracil + H2O = 5,6-diaminouracil + D-ribose 5-phosphate</text>
        <dbReference type="Rhea" id="RHEA:55020"/>
        <dbReference type="ChEBI" id="CHEBI:15377"/>
        <dbReference type="ChEBI" id="CHEBI:46252"/>
        <dbReference type="ChEBI" id="CHEBI:58453"/>
        <dbReference type="ChEBI" id="CHEBI:78346"/>
    </reaction>
</comment>
<dbReference type="AlphaFoldDB" id="A0A240UJ29"/>
<sequence>MGKMTFFFGAENPLSNWHPALFVVNDVRFSNNEQFMMYCKAKLFGDEETASKILKATTPREHKALGRQVRGFDEAKWNEKRELYVRKGCYAKFSQNPEMLTFLLGTEGTELVEASPYDRIWGVGLAANNPAIHDKSKWLGLNLLGNCLMQVRTQLLEQQLQHNKSRPAMRM</sequence>
<dbReference type="SUPFAM" id="SSF143990">
    <property type="entry name" value="YbiA-like"/>
    <property type="match status" value="1"/>
</dbReference>
<dbReference type="GO" id="GO:0016787">
    <property type="term" value="F:hydrolase activity"/>
    <property type="evidence" value="ECO:0007669"/>
    <property type="project" value="UniProtKB-KW"/>
</dbReference>
<dbReference type="NCBIfam" id="TIGR02464">
    <property type="entry name" value="ribofla_fusion"/>
    <property type="match status" value="1"/>
</dbReference>
<feature type="domain" description="NADAR" evidence="3">
    <location>
        <begin position="11"/>
        <end position="155"/>
    </location>
</feature>
<dbReference type="Pfam" id="PF08719">
    <property type="entry name" value="NADAR"/>
    <property type="match status" value="1"/>
</dbReference>
<dbReference type="Gene3D" id="1.10.357.40">
    <property type="entry name" value="YbiA-like"/>
    <property type="match status" value="1"/>
</dbReference>
<dbReference type="KEGG" id="acis:CBP35_19300"/>
<proteinExistence type="predicted"/>
<keyword evidence="4" id="KW-0614">Plasmid</keyword>
<reference evidence="4" key="1">
    <citation type="submission" date="2017-05" db="EMBL/GenBank/DDBJ databases">
        <title>Polyphasic characterization of four soil-derived phenanthrene-degrading Acidovorax strains and proposal of Acidovorax phenanthrenivorans sp. nov.</title>
        <authorList>
            <person name="Singleton D."/>
            <person name="Lee J."/>
            <person name="Dickey A.N."/>
            <person name="Stroud A."/>
            <person name="Scholl E.H."/>
            <person name="Wright F.A."/>
            <person name="Aitken M.D."/>
        </authorList>
    </citation>
    <scope>NUCLEOTIDE SEQUENCE</scope>
    <source>
        <strain evidence="4">P4</strain>
        <plasmid evidence="4">pACP4.1</plasmid>
    </source>
</reference>
<organism evidence="4 5">
    <name type="scientific">Acidovorax carolinensis</name>
    <dbReference type="NCBI Taxonomy" id="553814"/>
    <lineage>
        <taxon>Bacteria</taxon>
        <taxon>Pseudomonadati</taxon>
        <taxon>Pseudomonadota</taxon>
        <taxon>Betaproteobacteria</taxon>
        <taxon>Burkholderiales</taxon>
        <taxon>Comamonadaceae</taxon>
        <taxon>Acidovorax</taxon>
    </lineage>
</organism>
<evidence type="ECO:0000313" key="5">
    <source>
        <dbReference type="Proteomes" id="UP000194440"/>
    </source>
</evidence>
<dbReference type="InterPro" id="IPR037238">
    <property type="entry name" value="YbiA-like_sf"/>
</dbReference>
<dbReference type="InterPro" id="IPR012816">
    <property type="entry name" value="NADAR"/>
</dbReference>
<dbReference type="KEGG" id="acip:CBP36_19345"/>
<geneLocation type="plasmid" evidence="4 5">
    <name>pACP4.1</name>
</geneLocation>
<evidence type="ECO:0000256" key="1">
    <source>
        <dbReference type="ARBA" id="ARBA00000022"/>
    </source>
</evidence>
<comment type="catalytic activity">
    <reaction evidence="2">
        <text>2,5-diamino-6-hydroxy-4-(5-phosphoribosylamino)-pyrimidine + H2O = 2,5,6-triamino-4-hydroxypyrimidine + D-ribose 5-phosphate</text>
        <dbReference type="Rhea" id="RHEA:23436"/>
        <dbReference type="ChEBI" id="CHEBI:15377"/>
        <dbReference type="ChEBI" id="CHEBI:58614"/>
        <dbReference type="ChEBI" id="CHEBI:78346"/>
        <dbReference type="ChEBI" id="CHEBI:137796"/>
    </reaction>
</comment>
<dbReference type="CDD" id="cd15457">
    <property type="entry name" value="NADAR"/>
    <property type="match status" value="1"/>
</dbReference>
<evidence type="ECO:0000256" key="2">
    <source>
        <dbReference type="ARBA" id="ARBA00000751"/>
    </source>
</evidence>
<accession>A0A240UJ29</accession>
<evidence type="ECO:0000313" key="4">
    <source>
        <dbReference type="EMBL" id="ART61126.1"/>
    </source>
</evidence>
<keyword evidence="5" id="KW-1185">Reference proteome</keyword>
<dbReference type="RefSeq" id="WP_086928904.1">
    <property type="nucleotide sequence ID" value="NZ_CP021363.1"/>
</dbReference>
<dbReference type="EMBL" id="CP021367">
    <property type="protein sequence ID" value="ART61126.1"/>
    <property type="molecule type" value="Genomic_DNA"/>
</dbReference>
<name>A0A240UJ29_9BURK</name>